<protein>
    <recommendedName>
        <fullName evidence="4">Myb-like domain-containing protein</fullName>
    </recommendedName>
</protein>
<dbReference type="AlphaFoldDB" id="A0A4U6VMD4"/>
<feature type="compositionally biased region" description="Basic and acidic residues" evidence="1">
    <location>
        <begin position="72"/>
        <end position="84"/>
    </location>
</feature>
<reference evidence="2" key="1">
    <citation type="submission" date="2019-03" db="EMBL/GenBank/DDBJ databases">
        <title>WGS assembly of Setaria viridis.</title>
        <authorList>
            <person name="Huang P."/>
            <person name="Jenkins J."/>
            <person name="Grimwood J."/>
            <person name="Barry K."/>
            <person name="Healey A."/>
            <person name="Mamidi S."/>
            <person name="Sreedasyam A."/>
            <person name="Shu S."/>
            <person name="Feldman M."/>
            <person name="Wu J."/>
            <person name="Yu Y."/>
            <person name="Chen C."/>
            <person name="Johnson J."/>
            <person name="Rokhsar D."/>
            <person name="Baxter I."/>
            <person name="Schmutz J."/>
            <person name="Brutnell T."/>
            <person name="Kellogg E."/>
        </authorList>
    </citation>
    <scope>NUCLEOTIDE SEQUENCE [LARGE SCALE GENOMIC DNA]</scope>
</reference>
<keyword evidence="3" id="KW-1185">Reference proteome</keyword>
<sequence length="226" mass="25241">MDPPNRSFSRLLGGHKNFNPFGAPSNFQQYAQYPPNYLGFQQQPQFVHSGGIFGSPTGASSHGSDSATPQSHRREVEQAKEVKDSNGSSPDKGRRGVIINYTEEENLRLASAWLKHFVDPVNGNDKTGEYYWRSVAEEFNSTKPIGGRTRSKGQLKSHGAKFQQAGNIIKRGQVFFVWATKPRSGRAPGVAWPLTGLELEHRRCPPKPSRKIRLPRSGLPWPQTME</sequence>
<accession>A0A4U6VMD4</accession>
<dbReference type="Proteomes" id="UP000298652">
    <property type="component" value="Chromosome 3"/>
</dbReference>
<dbReference type="EMBL" id="CM016554">
    <property type="protein sequence ID" value="TKW29824.1"/>
    <property type="molecule type" value="Genomic_DNA"/>
</dbReference>
<dbReference type="PANTHER" id="PTHR45224">
    <property type="entry name" value="OS01G0527900 PROTEIN-RELATED"/>
    <property type="match status" value="1"/>
</dbReference>
<dbReference type="PANTHER" id="PTHR45224:SF16">
    <property type="entry name" value="OS01G0527900 PROTEIN"/>
    <property type="match status" value="1"/>
</dbReference>
<proteinExistence type="predicted"/>
<feature type="compositionally biased region" description="Basic residues" evidence="1">
    <location>
        <begin position="204"/>
        <end position="214"/>
    </location>
</feature>
<name>A0A4U6VMD4_SETVI</name>
<dbReference type="Gramene" id="TKW29824">
    <property type="protein sequence ID" value="TKW29824"/>
    <property type="gene ID" value="SEVIR_3G420700v2"/>
</dbReference>
<feature type="region of interest" description="Disordered" evidence="1">
    <location>
        <begin position="203"/>
        <end position="226"/>
    </location>
</feature>
<evidence type="ECO:0000313" key="3">
    <source>
        <dbReference type="Proteomes" id="UP000298652"/>
    </source>
</evidence>
<feature type="compositionally biased region" description="Polar residues" evidence="1">
    <location>
        <begin position="57"/>
        <end position="70"/>
    </location>
</feature>
<feature type="region of interest" description="Disordered" evidence="1">
    <location>
        <begin position="48"/>
        <end position="96"/>
    </location>
</feature>
<evidence type="ECO:0008006" key="4">
    <source>
        <dbReference type="Google" id="ProtNLM"/>
    </source>
</evidence>
<evidence type="ECO:0000256" key="1">
    <source>
        <dbReference type="SAM" id="MobiDB-lite"/>
    </source>
</evidence>
<gene>
    <name evidence="2" type="ORF">SEVIR_3G420700v2</name>
</gene>
<organism evidence="2 3">
    <name type="scientific">Setaria viridis</name>
    <name type="common">Green bristlegrass</name>
    <name type="synonym">Setaria italica subsp. viridis</name>
    <dbReference type="NCBI Taxonomy" id="4556"/>
    <lineage>
        <taxon>Eukaryota</taxon>
        <taxon>Viridiplantae</taxon>
        <taxon>Streptophyta</taxon>
        <taxon>Embryophyta</taxon>
        <taxon>Tracheophyta</taxon>
        <taxon>Spermatophyta</taxon>
        <taxon>Magnoliopsida</taxon>
        <taxon>Liliopsida</taxon>
        <taxon>Poales</taxon>
        <taxon>Poaceae</taxon>
        <taxon>PACMAD clade</taxon>
        <taxon>Panicoideae</taxon>
        <taxon>Panicodae</taxon>
        <taxon>Paniceae</taxon>
        <taxon>Cenchrinae</taxon>
        <taxon>Setaria</taxon>
    </lineage>
</organism>
<evidence type="ECO:0000313" key="2">
    <source>
        <dbReference type="EMBL" id="TKW29824.1"/>
    </source>
</evidence>
<feature type="region of interest" description="Disordered" evidence="1">
    <location>
        <begin position="1"/>
        <end position="27"/>
    </location>
</feature>